<dbReference type="RefSeq" id="WP_147371601.1">
    <property type="nucleotide sequence ID" value="NZ_QWLA01000032.1"/>
</dbReference>
<proteinExistence type="predicted"/>
<keyword evidence="2" id="KW-1185">Reference proteome</keyword>
<evidence type="ECO:0000313" key="1">
    <source>
        <dbReference type="EMBL" id="RIH86199.1"/>
    </source>
</evidence>
<comment type="caution">
    <text evidence="1">The sequence shown here is derived from an EMBL/GenBank/DDBJ whole genome shotgun (WGS) entry which is preliminary data.</text>
</comment>
<organism evidence="1 2">
    <name type="scientific">Calidithermus roseus</name>
    <dbReference type="NCBI Taxonomy" id="1644118"/>
    <lineage>
        <taxon>Bacteria</taxon>
        <taxon>Thermotogati</taxon>
        <taxon>Deinococcota</taxon>
        <taxon>Deinococci</taxon>
        <taxon>Thermales</taxon>
        <taxon>Thermaceae</taxon>
        <taxon>Calidithermus</taxon>
    </lineage>
</organism>
<reference evidence="1 2" key="1">
    <citation type="submission" date="2018-08" db="EMBL/GenBank/DDBJ databases">
        <title>Meiothermus roseus NBRC 110900 genome sequencing project.</title>
        <authorList>
            <person name="Da Costa M.S."/>
            <person name="Albuquerque L."/>
            <person name="Raposo P."/>
            <person name="Froufe H.J.C."/>
            <person name="Barroso C.S."/>
            <person name="Egas C."/>
        </authorList>
    </citation>
    <scope>NUCLEOTIDE SEQUENCE [LARGE SCALE GENOMIC DNA]</scope>
    <source>
        <strain evidence="1 2">NBRC 110900</strain>
    </source>
</reference>
<dbReference type="PROSITE" id="PS51257">
    <property type="entry name" value="PROKAR_LIPOPROTEIN"/>
    <property type="match status" value="1"/>
</dbReference>
<gene>
    <name evidence="1" type="ORF">Mrose_01857</name>
</gene>
<evidence type="ECO:0008006" key="3">
    <source>
        <dbReference type="Google" id="ProtNLM"/>
    </source>
</evidence>
<protein>
    <recommendedName>
        <fullName evidence="3">Lipoprotein</fullName>
    </recommendedName>
</protein>
<sequence>MRGLLLLGVVAMLALTGCTPGIRGAAASVSPLKTGSYQVVAAGAEKTHCVIRLFYLGEPPALVDAVNYLVAEKGGDAAINVQYEQYVDTTSVILQIFTGSLVTNTCVKVKADIIKYQ</sequence>
<dbReference type="EMBL" id="QWLA01000032">
    <property type="protein sequence ID" value="RIH86199.1"/>
    <property type="molecule type" value="Genomic_DNA"/>
</dbReference>
<dbReference type="AlphaFoldDB" id="A0A399ET15"/>
<dbReference type="OrthoDB" id="9882290at2"/>
<accession>A0A399ET15</accession>
<evidence type="ECO:0000313" key="2">
    <source>
        <dbReference type="Proteomes" id="UP000265341"/>
    </source>
</evidence>
<dbReference type="Proteomes" id="UP000265341">
    <property type="component" value="Unassembled WGS sequence"/>
</dbReference>
<name>A0A399ET15_9DEIN</name>